<evidence type="ECO:0000256" key="1">
    <source>
        <dbReference type="SAM" id="MobiDB-lite"/>
    </source>
</evidence>
<proteinExistence type="predicted"/>
<sequence length="210" mass="23263">MLAIHCFFCMHGRHLSVEMVKRARLLGRDVSSVVNSYKPKPPEAARGRQTRHYHRSATAKASRRGHRLCGRSVKRDLVWQVVAQTPPGVTGSGNRCGSRYHHFLMRLRWPPTCCVVCPDTASYRPSHRRMMSFEPLALVRPSLRNTTTVIIRGNSICGVDSIVTTISPATKTLYSVLPKAAYRAPASRGTVDSGKPYLRCAVPLGPGRAT</sequence>
<evidence type="ECO:0000313" key="2">
    <source>
        <dbReference type="EMBL" id="KAK0651485.1"/>
    </source>
</evidence>
<feature type="region of interest" description="Disordered" evidence="1">
    <location>
        <begin position="36"/>
        <end position="65"/>
    </location>
</feature>
<reference evidence="2" key="1">
    <citation type="submission" date="2023-06" db="EMBL/GenBank/DDBJ databases">
        <title>Genome-scale phylogeny and comparative genomics of the fungal order Sordariales.</title>
        <authorList>
            <consortium name="Lawrence Berkeley National Laboratory"/>
            <person name="Hensen N."/>
            <person name="Bonometti L."/>
            <person name="Westerberg I."/>
            <person name="Brannstrom I.O."/>
            <person name="Guillou S."/>
            <person name="Cros-Aarteil S."/>
            <person name="Calhoun S."/>
            <person name="Haridas S."/>
            <person name="Kuo A."/>
            <person name="Mondo S."/>
            <person name="Pangilinan J."/>
            <person name="Riley R."/>
            <person name="Labutti K."/>
            <person name="Andreopoulos B."/>
            <person name="Lipzen A."/>
            <person name="Chen C."/>
            <person name="Yanf M."/>
            <person name="Daum C."/>
            <person name="Ng V."/>
            <person name="Clum A."/>
            <person name="Steindorff A."/>
            <person name="Ohm R."/>
            <person name="Martin F."/>
            <person name="Silar P."/>
            <person name="Natvig D."/>
            <person name="Lalanne C."/>
            <person name="Gautier V."/>
            <person name="Ament-Velasquez S.L."/>
            <person name="Kruys A."/>
            <person name="Hutchinson M.I."/>
            <person name="Powell A.J."/>
            <person name="Barry K."/>
            <person name="Miller A.N."/>
            <person name="Grigoriev I.V."/>
            <person name="Debuchy R."/>
            <person name="Gladieux P."/>
            <person name="Thoren M.H."/>
            <person name="Johannesson H."/>
        </authorList>
    </citation>
    <scope>NUCLEOTIDE SEQUENCE</scope>
    <source>
        <strain evidence="2">SMH2532-1</strain>
    </source>
</reference>
<accession>A0AA40CU31</accession>
<dbReference type="AlphaFoldDB" id="A0AA40CU31"/>
<keyword evidence="3" id="KW-1185">Reference proteome</keyword>
<dbReference type="Proteomes" id="UP001174936">
    <property type="component" value="Unassembled WGS sequence"/>
</dbReference>
<gene>
    <name evidence="2" type="ORF">B0T16DRAFT_404028</name>
</gene>
<name>A0AA40CU31_9PEZI</name>
<protein>
    <submittedName>
        <fullName evidence="2">Uncharacterized protein</fullName>
    </submittedName>
</protein>
<comment type="caution">
    <text evidence="2">The sequence shown here is derived from an EMBL/GenBank/DDBJ whole genome shotgun (WGS) entry which is preliminary data.</text>
</comment>
<organism evidence="2 3">
    <name type="scientific">Cercophora newfieldiana</name>
    <dbReference type="NCBI Taxonomy" id="92897"/>
    <lineage>
        <taxon>Eukaryota</taxon>
        <taxon>Fungi</taxon>
        <taxon>Dikarya</taxon>
        <taxon>Ascomycota</taxon>
        <taxon>Pezizomycotina</taxon>
        <taxon>Sordariomycetes</taxon>
        <taxon>Sordariomycetidae</taxon>
        <taxon>Sordariales</taxon>
        <taxon>Lasiosphaeriaceae</taxon>
        <taxon>Cercophora</taxon>
    </lineage>
</organism>
<feature type="compositionally biased region" description="Basic residues" evidence="1">
    <location>
        <begin position="48"/>
        <end position="65"/>
    </location>
</feature>
<evidence type="ECO:0000313" key="3">
    <source>
        <dbReference type="Proteomes" id="UP001174936"/>
    </source>
</evidence>
<dbReference type="EMBL" id="JAULSV010000002">
    <property type="protein sequence ID" value="KAK0651485.1"/>
    <property type="molecule type" value="Genomic_DNA"/>
</dbReference>